<dbReference type="SUPFAM" id="SSF75217">
    <property type="entry name" value="alpha/beta knot"/>
    <property type="match status" value="1"/>
</dbReference>
<comment type="caution">
    <text evidence="4">The sequence shown here is derived from an EMBL/GenBank/DDBJ whole genome shotgun (WGS) entry which is preliminary data.</text>
</comment>
<dbReference type="GO" id="GO:0032259">
    <property type="term" value="P:methylation"/>
    <property type="evidence" value="ECO:0007669"/>
    <property type="project" value="UniProtKB-KW"/>
</dbReference>
<dbReference type="InterPro" id="IPR029026">
    <property type="entry name" value="tRNA_m1G_MTases_N"/>
</dbReference>
<feature type="domain" description="RNA 2-O ribose methyltransferase substrate binding" evidence="3">
    <location>
        <begin position="8"/>
        <end position="82"/>
    </location>
</feature>
<dbReference type="Gene3D" id="3.30.1330.30">
    <property type="match status" value="1"/>
</dbReference>
<dbReference type="AlphaFoldDB" id="A0A425Y5X8"/>
<evidence type="ECO:0000313" key="5">
    <source>
        <dbReference type="Proteomes" id="UP000285794"/>
    </source>
</evidence>
<dbReference type="GO" id="GO:0003723">
    <property type="term" value="F:RNA binding"/>
    <property type="evidence" value="ECO:0007669"/>
    <property type="project" value="InterPro"/>
</dbReference>
<dbReference type="InterPro" id="IPR013123">
    <property type="entry name" value="SpoU_subst-bd"/>
</dbReference>
<dbReference type="SMART" id="SM00967">
    <property type="entry name" value="SpoU_sub_bind"/>
    <property type="match status" value="1"/>
</dbReference>
<keyword evidence="1 4" id="KW-0489">Methyltransferase</keyword>
<protein>
    <submittedName>
        <fullName evidence="4">23S rRNA (Guanosine(2251)-2'-O)-methyltransferase RlmB</fullName>
    </submittedName>
</protein>
<dbReference type="InterPro" id="IPR029028">
    <property type="entry name" value="Alpha/beta_knot_MTases"/>
</dbReference>
<dbReference type="OrthoDB" id="9794400at2"/>
<reference evidence="4 5" key="1">
    <citation type="submission" date="2018-07" db="EMBL/GenBank/DDBJ databases">
        <title>Draft genome sequence of Ancylomarina sp. M1P.</title>
        <authorList>
            <person name="Yadav S."/>
            <person name="Villanueva L."/>
            <person name="Damste J.S.S."/>
        </authorList>
    </citation>
    <scope>NUCLEOTIDE SEQUENCE [LARGE SCALE GENOMIC DNA]</scope>
    <source>
        <strain evidence="4 5">M1P</strain>
    </source>
</reference>
<dbReference type="GO" id="GO:0008173">
    <property type="term" value="F:RNA methyltransferase activity"/>
    <property type="evidence" value="ECO:0007669"/>
    <property type="project" value="InterPro"/>
</dbReference>
<dbReference type="Proteomes" id="UP000285794">
    <property type="component" value="Unassembled WGS sequence"/>
</dbReference>
<accession>A0A425Y5X8</accession>
<dbReference type="CDD" id="cd18103">
    <property type="entry name" value="SpoU-like_RlmB"/>
    <property type="match status" value="1"/>
</dbReference>
<evidence type="ECO:0000256" key="1">
    <source>
        <dbReference type="ARBA" id="ARBA00022603"/>
    </source>
</evidence>
<dbReference type="Gene3D" id="3.40.1280.10">
    <property type="match status" value="1"/>
</dbReference>
<dbReference type="InterPro" id="IPR004441">
    <property type="entry name" value="rRNA_MeTrfase_TrmH"/>
</dbReference>
<dbReference type="NCBIfam" id="TIGR00186">
    <property type="entry name" value="rRNA_methyl_3"/>
    <property type="match status" value="1"/>
</dbReference>
<keyword evidence="2 4" id="KW-0808">Transferase</keyword>
<sequence length="247" mass="27171">MAKQRQEMLFGIRAAMEAINSEKEIEKILIRSGLAGPLYNEFFELVRTKDVQYQFVPKEKIDAMDQRNNQGVIALIAPIAYQEIEDVLPEIMVGGKIPLILVLDQITDVRNFGAIARSAECAGVQAIIIPFKNSAKVTPDAIKTSAGALYNIPVCRVQNLKTLVRDLKKEGIRIVAATEKGDKMYTEANLTLATAIIMGSEDVGIDDALLRLADEQVKIPILGSIESLNVSVAASLMIYEAVRQRNL</sequence>
<evidence type="ECO:0000256" key="2">
    <source>
        <dbReference type="ARBA" id="ARBA00022679"/>
    </source>
</evidence>
<dbReference type="Pfam" id="PF08032">
    <property type="entry name" value="SpoU_sub_bind"/>
    <property type="match status" value="1"/>
</dbReference>
<dbReference type="EMBL" id="QQWG01000003">
    <property type="protein sequence ID" value="RRG23810.1"/>
    <property type="molecule type" value="Genomic_DNA"/>
</dbReference>
<evidence type="ECO:0000259" key="3">
    <source>
        <dbReference type="SMART" id="SM00967"/>
    </source>
</evidence>
<dbReference type="PANTHER" id="PTHR46429">
    <property type="entry name" value="23S RRNA (GUANOSINE-2'-O-)-METHYLTRANSFERASE RLMB"/>
    <property type="match status" value="1"/>
</dbReference>
<evidence type="ECO:0000313" key="4">
    <source>
        <dbReference type="EMBL" id="RRG23810.1"/>
    </source>
</evidence>
<organism evidence="4 5">
    <name type="scientific">Ancylomarina euxinus</name>
    <dbReference type="NCBI Taxonomy" id="2283627"/>
    <lineage>
        <taxon>Bacteria</taxon>
        <taxon>Pseudomonadati</taxon>
        <taxon>Bacteroidota</taxon>
        <taxon>Bacteroidia</taxon>
        <taxon>Marinilabiliales</taxon>
        <taxon>Marinifilaceae</taxon>
        <taxon>Ancylomarina</taxon>
    </lineage>
</organism>
<keyword evidence="5" id="KW-1185">Reference proteome</keyword>
<proteinExistence type="predicted"/>
<dbReference type="RefSeq" id="WP_125029648.1">
    <property type="nucleotide sequence ID" value="NZ_JAPXVP010000003.1"/>
</dbReference>
<dbReference type="Pfam" id="PF00588">
    <property type="entry name" value="SpoU_methylase"/>
    <property type="match status" value="1"/>
</dbReference>
<dbReference type="GO" id="GO:0006396">
    <property type="term" value="P:RNA processing"/>
    <property type="evidence" value="ECO:0007669"/>
    <property type="project" value="InterPro"/>
</dbReference>
<dbReference type="GO" id="GO:0005829">
    <property type="term" value="C:cytosol"/>
    <property type="evidence" value="ECO:0007669"/>
    <property type="project" value="TreeGrafter"/>
</dbReference>
<dbReference type="InterPro" id="IPR029064">
    <property type="entry name" value="Ribosomal_eL30-like_sf"/>
</dbReference>
<dbReference type="SUPFAM" id="SSF55315">
    <property type="entry name" value="L30e-like"/>
    <property type="match status" value="1"/>
</dbReference>
<dbReference type="InterPro" id="IPR001537">
    <property type="entry name" value="SpoU_MeTrfase"/>
</dbReference>
<gene>
    <name evidence="4" type="ORF">DWB61_04240</name>
</gene>
<name>A0A425Y5X8_9BACT</name>
<dbReference type="PANTHER" id="PTHR46429:SF1">
    <property type="entry name" value="23S RRNA (GUANOSINE-2'-O-)-METHYLTRANSFERASE RLMB"/>
    <property type="match status" value="1"/>
</dbReference>